<dbReference type="Pfam" id="PF00676">
    <property type="entry name" value="E1_dh"/>
    <property type="match status" value="1"/>
</dbReference>
<dbReference type="PANTHER" id="PTHR11516:SF60">
    <property type="entry name" value="PYRUVATE DEHYDROGENASE E1 COMPONENT SUBUNIT ALPHA"/>
    <property type="match status" value="1"/>
</dbReference>
<dbReference type="InterPro" id="IPR001017">
    <property type="entry name" value="DH_E1"/>
</dbReference>
<protein>
    <recommendedName>
        <fullName evidence="4">Dehydrogenase E1 component domain-containing protein</fullName>
    </recommendedName>
</protein>
<keyword evidence="2" id="KW-0560">Oxidoreductase</keyword>
<dbReference type="InterPro" id="IPR029061">
    <property type="entry name" value="THDP-binding"/>
</dbReference>
<dbReference type="GO" id="GO:0004739">
    <property type="term" value="F:pyruvate dehydrogenase (acetyl-transferring) activity"/>
    <property type="evidence" value="ECO:0007669"/>
    <property type="project" value="TreeGrafter"/>
</dbReference>
<dbReference type="GO" id="GO:0006086">
    <property type="term" value="P:pyruvate decarboxylation to acetyl-CoA"/>
    <property type="evidence" value="ECO:0007669"/>
    <property type="project" value="TreeGrafter"/>
</dbReference>
<accession>A0A381UYM1</accession>
<reference evidence="5" key="1">
    <citation type="submission" date="2018-05" db="EMBL/GenBank/DDBJ databases">
        <authorList>
            <person name="Lanie J.A."/>
            <person name="Ng W.-L."/>
            <person name="Kazmierczak K.M."/>
            <person name="Andrzejewski T.M."/>
            <person name="Davidsen T.M."/>
            <person name="Wayne K.J."/>
            <person name="Tettelin H."/>
            <person name="Glass J.I."/>
            <person name="Rusch D."/>
            <person name="Podicherti R."/>
            <person name="Tsui H.-C.T."/>
            <person name="Winkler M.E."/>
        </authorList>
    </citation>
    <scope>NUCLEOTIDE SEQUENCE</scope>
</reference>
<dbReference type="AlphaFoldDB" id="A0A381UYM1"/>
<evidence type="ECO:0000256" key="3">
    <source>
        <dbReference type="ARBA" id="ARBA00023052"/>
    </source>
</evidence>
<dbReference type="SUPFAM" id="SSF52518">
    <property type="entry name" value="Thiamin diphosphate-binding fold (THDP-binding)"/>
    <property type="match status" value="1"/>
</dbReference>
<dbReference type="PANTHER" id="PTHR11516">
    <property type="entry name" value="PYRUVATE DEHYDROGENASE E1 COMPONENT, ALPHA SUBUNIT BACTERIAL AND ORGANELLAR"/>
    <property type="match status" value="1"/>
</dbReference>
<feature type="domain" description="Dehydrogenase E1 component" evidence="4">
    <location>
        <begin position="31"/>
        <end position="328"/>
    </location>
</feature>
<keyword evidence="3" id="KW-0786">Thiamine pyrophosphate</keyword>
<proteinExistence type="predicted"/>
<dbReference type="EMBL" id="UINC01007348">
    <property type="protein sequence ID" value="SVA32821.1"/>
    <property type="molecule type" value="Genomic_DNA"/>
</dbReference>
<comment type="cofactor">
    <cofactor evidence="1">
        <name>thiamine diphosphate</name>
        <dbReference type="ChEBI" id="CHEBI:58937"/>
    </cofactor>
</comment>
<evidence type="ECO:0000313" key="5">
    <source>
        <dbReference type="EMBL" id="SVA32821.1"/>
    </source>
</evidence>
<dbReference type="Gene3D" id="3.40.50.970">
    <property type="match status" value="1"/>
</dbReference>
<evidence type="ECO:0000256" key="2">
    <source>
        <dbReference type="ARBA" id="ARBA00023002"/>
    </source>
</evidence>
<sequence>MGDLINADKFQEPIKFPKSRYSEFYTDLKSMINIRKVEEIIAENVKNGTIKCPCHLSNGQEAIAVGISKYLNKNDYIFGNHRSHGHYLAAGGSSYQLFAEVLGKVTGCSKGMGGSMHICSPENGFIGSVPIVAATIPIAVGAGLTVKIKKSSALAVSYFGDGATEEGVFHESLNLASYYKLPVLFICENNLFSSHMHISQRQPFNSILRFAESNGIESAQVDGNNLLEMDRIAKKAIAHIRNDNGPFIIEAVTYRFKGHVGHDENVDVGLERNKDLSKWKKRDPILRALQGLIEVDFISKEQHDNLCREIEQHLIKEWEQAQKDPLPKESQLQETVYNK</sequence>
<dbReference type="CDD" id="cd02000">
    <property type="entry name" value="TPP_E1_PDC_ADC_BCADC"/>
    <property type="match status" value="1"/>
</dbReference>
<dbReference type="InterPro" id="IPR050642">
    <property type="entry name" value="PDH_E1_Alpha_Subunit"/>
</dbReference>
<organism evidence="5">
    <name type="scientific">marine metagenome</name>
    <dbReference type="NCBI Taxonomy" id="408172"/>
    <lineage>
        <taxon>unclassified sequences</taxon>
        <taxon>metagenomes</taxon>
        <taxon>ecological metagenomes</taxon>
    </lineage>
</organism>
<evidence type="ECO:0000259" key="4">
    <source>
        <dbReference type="Pfam" id="PF00676"/>
    </source>
</evidence>
<name>A0A381UYM1_9ZZZZ</name>
<gene>
    <name evidence="5" type="ORF">METZ01_LOCUS85675</name>
</gene>
<evidence type="ECO:0000256" key="1">
    <source>
        <dbReference type="ARBA" id="ARBA00001964"/>
    </source>
</evidence>